<reference evidence="7 8" key="1">
    <citation type="submission" date="2020-05" db="EMBL/GenBank/DDBJ databases">
        <title>Hymenobacter terrestris sp. nov. and Hymenobacter lapidiphilus sp. nov., isolated from regoliths in Antarctica.</title>
        <authorList>
            <person name="Sedlacek I."/>
            <person name="Pantucek R."/>
            <person name="Zeman M."/>
            <person name="Holochova P."/>
            <person name="Kralova S."/>
            <person name="Stankova E."/>
            <person name="Sedo O."/>
            <person name="Micenkova L."/>
            <person name="Svec P."/>
            <person name="Gupta V."/>
            <person name="Sood U."/>
            <person name="Korpole U.S."/>
            <person name="Lal R."/>
        </authorList>
    </citation>
    <scope>NUCLEOTIDE SEQUENCE [LARGE SCALE GENOMIC DNA]</scope>
    <source>
        <strain evidence="7 8">P5342</strain>
    </source>
</reference>
<name>A0A7Y7PRF1_9BACT</name>
<protein>
    <recommendedName>
        <fullName evidence="2">histidine kinase</fullName>
        <ecNumber evidence="2">2.7.13.3</ecNumber>
    </recommendedName>
</protein>
<proteinExistence type="predicted"/>
<dbReference type="AlphaFoldDB" id="A0A7Y7PRF1"/>
<dbReference type="InterPro" id="IPR005467">
    <property type="entry name" value="His_kinase_dom"/>
</dbReference>
<dbReference type="InterPro" id="IPR003594">
    <property type="entry name" value="HATPase_dom"/>
</dbReference>
<evidence type="ECO:0000259" key="6">
    <source>
        <dbReference type="PROSITE" id="PS50109"/>
    </source>
</evidence>
<organism evidence="7 8">
    <name type="scientific">Hymenobacter lapidiphilus</name>
    <dbReference type="NCBI Taxonomy" id="2608003"/>
    <lineage>
        <taxon>Bacteria</taxon>
        <taxon>Pseudomonadati</taxon>
        <taxon>Bacteroidota</taxon>
        <taxon>Cytophagia</taxon>
        <taxon>Cytophagales</taxon>
        <taxon>Hymenobacteraceae</taxon>
        <taxon>Hymenobacter</taxon>
    </lineage>
</organism>
<keyword evidence="8" id="KW-1185">Reference proteome</keyword>
<evidence type="ECO:0000256" key="5">
    <source>
        <dbReference type="SAM" id="Phobius"/>
    </source>
</evidence>
<dbReference type="Pfam" id="PF02518">
    <property type="entry name" value="HATPase_c"/>
    <property type="match status" value="1"/>
</dbReference>
<sequence length="457" mass="51276">MNVLFLVAISIPLVRSMGRFINIKERLPFWNKLYSRFWILGMVYYLGMIILGLQHTKADDFYVLLVLGLMIAVLALVRDYRPARTLLLGLGPLAVAKGSELLLHAISPATLNFYREGFSSAQGFSVLWLIVFAFVARSHKRQAEAERLEREAAALEKRRIEAQNAILEQMVTERTTSLTRQTEELRETLEELRITQDQLIQSEKMASLGELTAGIAHEIQNPLNFVTNFADVSTELLSELREKQQKRTTLDAELEEELLTDLEQNLSKITHHGHRAASIVRGMLEHSRASTGERLPTDLNLLADEYLRLAYHGLRAKNKTFNATLLTDFAPDLPLIEAVGPDVGRVLLNLFTNAFYAVQKRREQLPAQPDYVPTVSVRTRALPEGGVEIRVRDNGTGIPEAARQKIFQPFFTTKPAGEGTGLGLSLSYDIITKGHNGTLSLETEEGQGTEFIIELPD</sequence>
<dbReference type="InterPro" id="IPR036890">
    <property type="entry name" value="HATPase_C_sf"/>
</dbReference>
<dbReference type="Pfam" id="PF00512">
    <property type="entry name" value="HisKA"/>
    <property type="match status" value="1"/>
</dbReference>
<dbReference type="Gene3D" id="1.10.287.130">
    <property type="match status" value="1"/>
</dbReference>
<feature type="coiled-coil region" evidence="4">
    <location>
        <begin position="138"/>
        <end position="202"/>
    </location>
</feature>
<dbReference type="Gene3D" id="3.30.565.10">
    <property type="entry name" value="Histidine kinase-like ATPase, C-terminal domain"/>
    <property type="match status" value="1"/>
</dbReference>
<keyword evidence="4" id="KW-0175">Coiled coil</keyword>
<evidence type="ECO:0000256" key="4">
    <source>
        <dbReference type="SAM" id="Coils"/>
    </source>
</evidence>
<dbReference type="EC" id="2.7.13.3" evidence="2"/>
<feature type="domain" description="Histidine kinase" evidence="6">
    <location>
        <begin position="214"/>
        <end position="457"/>
    </location>
</feature>
<dbReference type="SMART" id="SM00387">
    <property type="entry name" value="HATPase_c"/>
    <property type="match status" value="1"/>
</dbReference>
<dbReference type="InterPro" id="IPR036097">
    <property type="entry name" value="HisK_dim/P_sf"/>
</dbReference>
<dbReference type="PANTHER" id="PTHR43065:SF42">
    <property type="entry name" value="TWO-COMPONENT SENSOR PPRA"/>
    <property type="match status" value="1"/>
</dbReference>
<keyword evidence="7" id="KW-0808">Transferase</keyword>
<evidence type="ECO:0000256" key="2">
    <source>
        <dbReference type="ARBA" id="ARBA00012438"/>
    </source>
</evidence>
<comment type="caution">
    <text evidence="7">The sequence shown here is derived from an EMBL/GenBank/DDBJ whole genome shotgun (WGS) entry which is preliminary data.</text>
</comment>
<dbReference type="GO" id="GO:0000155">
    <property type="term" value="F:phosphorelay sensor kinase activity"/>
    <property type="evidence" value="ECO:0007669"/>
    <property type="project" value="InterPro"/>
</dbReference>
<dbReference type="SUPFAM" id="SSF47384">
    <property type="entry name" value="Homodimeric domain of signal transducing histidine kinase"/>
    <property type="match status" value="1"/>
</dbReference>
<evidence type="ECO:0000256" key="1">
    <source>
        <dbReference type="ARBA" id="ARBA00000085"/>
    </source>
</evidence>
<feature type="transmembrane region" description="Helical" evidence="5">
    <location>
        <begin position="60"/>
        <end position="77"/>
    </location>
</feature>
<dbReference type="CDD" id="cd00082">
    <property type="entry name" value="HisKA"/>
    <property type="match status" value="1"/>
</dbReference>
<keyword evidence="3" id="KW-0597">Phosphoprotein</keyword>
<dbReference type="PANTHER" id="PTHR43065">
    <property type="entry name" value="SENSOR HISTIDINE KINASE"/>
    <property type="match status" value="1"/>
</dbReference>
<keyword evidence="5" id="KW-1133">Transmembrane helix</keyword>
<dbReference type="PROSITE" id="PS50109">
    <property type="entry name" value="HIS_KIN"/>
    <property type="match status" value="1"/>
</dbReference>
<gene>
    <name evidence="7" type="ORF">HW554_15725</name>
</gene>
<dbReference type="Proteomes" id="UP000565521">
    <property type="component" value="Unassembled WGS sequence"/>
</dbReference>
<evidence type="ECO:0000313" key="7">
    <source>
        <dbReference type="EMBL" id="NVO32664.1"/>
    </source>
</evidence>
<feature type="transmembrane region" description="Helical" evidence="5">
    <location>
        <begin position="34"/>
        <end position="53"/>
    </location>
</feature>
<evidence type="ECO:0000256" key="3">
    <source>
        <dbReference type="ARBA" id="ARBA00022553"/>
    </source>
</evidence>
<accession>A0A7Y7PRF1</accession>
<dbReference type="InterPro" id="IPR004358">
    <property type="entry name" value="Sig_transdc_His_kin-like_C"/>
</dbReference>
<dbReference type="InterPro" id="IPR003661">
    <property type="entry name" value="HisK_dim/P_dom"/>
</dbReference>
<dbReference type="PRINTS" id="PR00344">
    <property type="entry name" value="BCTRLSENSOR"/>
</dbReference>
<evidence type="ECO:0000313" key="8">
    <source>
        <dbReference type="Proteomes" id="UP000565521"/>
    </source>
</evidence>
<keyword evidence="5" id="KW-0812">Transmembrane</keyword>
<dbReference type="SMART" id="SM00388">
    <property type="entry name" value="HisKA"/>
    <property type="match status" value="1"/>
</dbReference>
<comment type="catalytic activity">
    <reaction evidence="1">
        <text>ATP + protein L-histidine = ADP + protein N-phospho-L-histidine.</text>
        <dbReference type="EC" id="2.7.13.3"/>
    </reaction>
</comment>
<keyword evidence="5" id="KW-0472">Membrane</keyword>
<dbReference type="SUPFAM" id="SSF55874">
    <property type="entry name" value="ATPase domain of HSP90 chaperone/DNA topoisomerase II/histidine kinase"/>
    <property type="match status" value="1"/>
</dbReference>
<dbReference type="EMBL" id="JABKAU010000034">
    <property type="protein sequence ID" value="NVO32664.1"/>
    <property type="molecule type" value="Genomic_DNA"/>
</dbReference>
<keyword evidence="7" id="KW-0418">Kinase</keyword>